<accession>A0A075P5S2</accession>
<dbReference type="InterPro" id="IPR050194">
    <property type="entry name" value="Glycosyltransferase_grp1"/>
</dbReference>
<feature type="domain" description="Glycosyl transferase family 1" evidence="1">
    <location>
        <begin position="185"/>
        <end position="334"/>
    </location>
</feature>
<dbReference type="GeneID" id="78254876"/>
<dbReference type="Pfam" id="PF00534">
    <property type="entry name" value="Glycos_transf_1"/>
    <property type="match status" value="1"/>
</dbReference>
<dbReference type="Proteomes" id="UP000056090">
    <property type="component" value="Chromosome"/>
</dbReference>
<dbReference type="SUPFAM" id="SSF53756">
    <property type="entry name" value="UDP-Glycosyltransferase/glycogen phosphorylase"/>
    <property type="match status" value="1"/>
</dbReference>
<dbReference type="AlphaFoldDB" id="A0A075P5S2"/>
<dbReference type="GO" id="GO:0016757">
    <property type="term" value="F:glycosyltransferase activity"/>
    <property type="evidence" value="ECO:0007669"/>
    <property type="project" value="InterPro"/>
</dbReference>
<dbReference type="EMBL" id="CP008849">
    <property type="protein sequence ID" value="AIF98647.1"/>
    <property type="molecule type" value="Genomic_DNA"/>
</dbReference>
<dbReference type="PANTHER" id="PTHR45947:SF3">
    <property type="entry name" value="SULFOQUINOVOSYL TRANSFERASE SQD2"/>
    <property type="match status" value="1"/>
</dbReference>
<sequence length="355" mass="40172">MALVTINPMKSTTIGGVETLIREIQTSFDGQTIIELFQHTPSLENFSENPKVKYVSYGSNGSPAIVHKIFTKFKQRNMIGEVVTNQKANTVVIFHPNDLLYMPHHVRSASKIVLVQTNRLDVYFSGLETFVMRMLAKYVDVFTVYTEIDKQVVNECYGGWFKEVVVIPRGCKLPTAECVATPGKALITIARIHEHQKNFTGLIEIMRNLPADYTLSIFGDGPKDEIAQLEQLIEGFSNVTFYGPTSDVQSVLRKHNIFVMTSHYEGFGQTLIEARSQGLPTIAYDTFDALQWVIKKDENGYIVPPYNVDLFVNAIRTIAESKETYLSLSENAIKFARETEKENINKLWSSTLSYE</sequence>
<evidence type="ECO:0000313" key="2">
    <source>
        <dbReference type="EMBL" id="AIF98647.1"/>
    </source>
</evidence>
<name>A0A075P5S2_9ALTE</name>
<gene>
    <name evidence="2" type="ORF">EP13_08110</name>
</gene>
<evidence type="ECO:0000259" key="1">
    <source>
        <dbReference type="Pfam" id="PF00534"/>
    </source>
</evidence>
<dbReference type="Gene3D" id="3.40.50.2000">
    <property type="entry name" value="Glycogen Phosphorylase B"/>
    <property type="match status" value="2"/>
</dbReference>
<organism evidence="2 3">
    <name type="scientific">Alteromonas australica</name>
    <dbReference type="NCBI Taxonomy" id="589873"/>
    <lineage>
        <taxon>Bacteria</taxon>
        <taxon>Pseudomonadati</taxon>
        <taxon>Pseudomonadota</taxon>
        <taxon>Gammaproteobacteria</taxon>
        <taxon>Alteromonadales</taxon>
        <taxon>Alteromonadaceae</taxon>
        <taxon>Alteromonas/Salinimonas group</taxon>
        <taxon>Alteromonas</taxon>
    </lineage>
</organism>
<dbReference type="InterPro" id="IPR001296">
    <property type="entry name" value="Glyco_trans_1"/>
</dbReference>
<dbReference type="PANTHER" id="PTHR45947">
    <property type="entry name" value="SULFOQUINOVOSYL TRANSFERASE SQD2"/>
    <property type="match status" value="1"/>
</dbReference>
<dbReference type="KEGG" id="aal:EP13_08110"/>
<keyword evidence="3" id="KW-1185">Reference proteome</keyword>
<dbReference type="RefSeq" id="WP_044056818.1">
    <property type="nucleotide sequence ID" value="NZ_CBCSKJ010000001.1"/>
</dbReference>
<reference evidence="2 3" key="1">
    <citation type="submission" date="2014-06" db="EMBL/GenBank/DDBJ databases">
        <title>Genomes of Alteromonas australica, a world apart.</title>
        <authorList>
            <person name="Gonzaga A."/>
            <person name="Lopez-Perez M."/>
            <person name="Rodriguez-Valera F."/>
        </authorList>
    </citation>
    <scope>NUCLEOTIDE SEQUENCE [LARGE SCALE GENOMIC DNA]</scope>
    <source>
        <strain evidence="2 3">H 17</strain>
    </source>
</reference>
<protein>
    <recommendedName>
        <fullName evidence="1">Glycosyl transferase family 1 domain-containing protein</fullName>
    </recommendedName>
</protein>
<evidence type="ECO:0000313" key="3">
    <source>
        <dbReference type="Proteomes" id="UP000056090"/>
    </source>
</evidence>
<dbReference type="eggNOG" id="COG0438">
    <property type="taxonomic scope" value="Bacteria"/>
</dbReference>
<proteinExistence type="predicted"/>